<name>H0FXW2_RHIML</name>
<organism evidence="1 2">
    <name type="scientific">Sinorhizobium meliloti CCNWSX0020</name>
    <dbReference type="NCBI Taxonomy" id="1107881"/>
    <lineage>
        <taxon>Bacteria</taxon>
        <taxon>Pseudomonadati</taxon>
        <taxon>Pseudomonadota</taxon>
        <taxon>Alphaproteobacteria</taxon>
        <taxon>Hyphomicrobiales</taxon>
        <taxon>Rhizobiaceae</taxon>
        <taxon>Sinorhizobium/Ensifer group</taxon>
        <taxon>Sinorhizobium</taxon>
    </lineage>
</organism>
<protein>
    <submittedName>
        <fullName evidence="1">Uncharacterized protein</fullName>
    </submittedName>
</protein>
<accession>H0FXW2</accession>
<proteinExistence type="predicted"/>
<sequence length="99" mass="11628">MRELVERLRERANDSRDRSKPFNLLLDAAEEIERLTRENKVLSELRRDFLTLQKRIIGETGLSAIETIDRALKVFDALHLYEIFDEDRAAACQRAEEKP</sequence>
<evidence type="ECO:0000313" key="2">
    <source>
        <dbReference type="Proteomes" id="UP000004038"/>
    </source>
</evidence>
<evidence type="ECO:0000313" key="1">
    <source>
        <dbReference type="EMBL" id="EHK78034.1"/>
    </source>
</evidence>
<dbReference type="PATRIC" id="fig|1107881.3.peg.2059"/>
<dbReference type="AlphaFoldDB" id="H0FXW2"/>
<dbReference type="EMBL" id="AGVV01000015">
    <property type="protein sequence ID" value="EHK78034.1"/>
    <property type="molecule type" value="Genomic_DNA"/>
</dbReference>
<reference evidence="1 2" key="1">
    <citation type="journal article" date="2012" name="J. Bacteriol.">
        <title>Draft Genome Sequence of Sinorhizobium meliloti CCNWSX0020, a Nitrogen-Fixing Symbiont with Copper Tolerance Capability Isolated from Lead-Zinc Mine Tailings.</title>
        <authorList>
            <person name="Li Z."/>
            <person name="Ma Z."/>
            <person name="Hao X."/>
            <person name="Wei G."/>
        </authorList>
    </citation>
    <scope>NUCLEOTIDE SEQUENCE [LARGE SCALE GENOMIC DNA]</scope>
    <source>
        <strain evidence="1 2">CCNWSX0020</strain>
    </source>
</reference>
<dbReference type="RefSeq" id="WP_003528094.1">
    <property type="nucleotide sequence ID" value="NZ_AGVV01000015.1"/>
</dbReference>
<gene>
    <name evidence="1" type="ORF">SM0020_10160</name>
</gene>
<dbReference type="Proteomes" id="UP000004038">
    <property type="component" value="Unassembled WGS sequence"/>
</dbReference>